<dbReference type="Gene3D" id="3.40.309.10">
    <property type="entry name" value="Aldehyde Dehydrogenase, Chain A, domain 2"/>
    <property type="match status" value="1"/>
</dbReference>
<reference evidence="2" key="1">
    <citation type="submission" date="2017-07" db="EMBL/GenBank/DDBJ databases">
        <authorList>
            <person name="Mikheyev A."/>
            <person name="Grau M."/>
        </authorList>
    </citation>
    <scope>NUCLEOTIDE SEQUENCE</scope>
    <source>
        <tissue evidence="2">Venom_gland</tissue>
    </source>
</reference>
<accession>A0A2D4PUE5</accession>
<dbReference type="InterPro" id="IPR016163">
    <property type="entry name" value="Ald_DH_C"/>
</dbReference>
<organism evidence="2">
    <name type="scientific">Micrurus surinamensis</name>
    <name type="common">Surinam coral snake</name>
    <dbReference type="NCBI Taxonomy" id="129470"/>
    <lineage>
        <taxon>Eukaryota</taxon>
        <taxon>Metazoa</taxon>
        <taxon>Chordata</taxon>
        <taxon>Craniata</taxon>
        <taxon>Vertebrata</taxon>
        <taxon>Euteleostomi</taxon>
        <taxon>Lepidosauria</taxon>
        <taxon>Squamata</taxon>
        <taxon>Bifurcata</taxon>
        <taxon>Unidentata</taxon>
        <taxon>Episquamata</taxon>
        <taxon>Toxicofera</taxon>
        <taxon>Serpentes</taxon>
        <taxon>Colubroidea</taxon>
        <taxon>Elapidae</taxon>
        <taxon>Elapinae</taxon>
        <taxon>Micrurus</taxon>
    </lineage>
</organism>
<name>A0A2D4PUE5_MICSU</name>
<feature type="domain" description="Aldehyde dehydrogenase" evidence="1">
    <location>
        <begin position="6"/>
        <end position="100"/>
    </location>
</feature>
<dbReference type="Gene3D" id="3.40.605.10">
    <property type="entry name" value="Aldehyde Dehydrogenase, Chain A, domain 1"/>
    <property type="match status" value="2"/>
</dbReference>
<proteinExistence type="predicted"/>
<protein>
    <recommendedName>
        <fullName evidence="1">Aldehyde dehydrogenase domain-containing protein</fullName>
    </recommendedName>
</protein>
<dbReference type="GO" id="GO:0016620">
    <property type="term" value="F:oxidoreductase activity, acting on the aldehyde or oxo group of donors, NAD or NADP as acceptor"/>
    <property type="evidence" value="ECO:0007669"/>
    <property type="project" value="InterPro"/>
</dbReference>
<feature type="domain" description="Aldehyde dehydrogenase" evidence="1">
    <location>
        <begin position="175"/>
        <end position="398"/>
    </location>
</feature>
<dbReference type="AlphaFoldDB" id="A0A2D4PUE5"/>
<evidence type="ECO:0000259" key="1">
    <source>
        <dbReference type="Pfam" id="PF00171"/>
    </source>
</evidence>
<sequence length="435" mass="47988">METPDLKHFLPQIFGPVLVSLTFRTTKEAVDLGNNTPHGLAASVWTEILSLALEVAHSLQVGTVWINSHNMLDAAAAFGGYKESGHGRNGGKEALYEYVRPIWEIQPHISSLDLNYKIFATSPKSDLPLIRGDKAACCIVSELKKNIPSLDQTYKLYYGGAQKRPDSLSSRAILDHTGKTVALVADGNVKDIHNAVEAAHKAAPGWAKKTAHARAQILFYLAENMELRRAEIASQLKSLMGVEKEKALMEVDMSVQRLFYWAAYSDKYGGVVQETTLYGACIHFREPLGVVGIACPDEHPLLSFVSLFAPAITRGNCVVIIPSERYPLPALDFIQVFNTSDVPAGIVNIISGSRDYLSRSLAEHHDVQAMWYFGSKEGSGLVEWASAGNLKRTWVNYGVDIHCWSDPEDGSGEEFLYQVTQCKSVWMPMGDIFPN</sequence>
<dbReference type="InterPro" id="IPR016161">
    <property type="entry name" value="Ald_DH/histidinol_DH"/>
</dbReference>
<dbReference type="InterPro" id="IPR015590">
    <property type="entry name" value="Aldehyde_DH_dom"/>
</dbReference>
<dbReference type="InterPro" id="IPR016162">
    <property type="entry name" value="Ald_DH_N"/>
</dbReference>
<reference evidence="2" key="2">
    <citation type="submission" date="2017-11" db="EMBL/GenBank/DDBJ databases">
        <title>Coralsnake Venomics: Analyses of Venom Gland Transcriptomes and Proteomes of Six Brazilian Taxa.</title>
        <authorList>
            <person name="Aird S.D."/>
            <person name="Jorge da Silva N."/>
            <person name="Qiu L."/>
            <person name="Villar-Briones A."/>
            <person name="Aparecida-Saddi V."/>
            <person name="Campos-Telles M.P."/>
            <person name="Grau M."/>
            <person name="Mikheyev A.S."/>
        </authorList>
    </citation>
    <scope>NUCLEOTIDE SEQUENCE</scope>
    <source>
        <tissue evidence="2">Venom_gland</tissue>
    </source>
</reference>
<dbReference type="EMBL" id="IACN01093263">
    <property type="protein sequence ID" value="LAB61614.1"/>
    <property type="molecule type" value="Transcribed_RNA"/>
</dbReference>
<dbReference type="PANTHER" id="PTHR11699">
    <property type="entry name" value="ALDEHYDE DEHYDROGENASE-RELATED"/>
    <property type="match status" value="1"/>
</dbReference>
<evidence type="ECO:0000313" key="2">
    <source>
        <dbReference type="EMBL" id="LAB61614.1"/>
    </source>
</evidence>
<dbReference type="SUPFAM" id="SSF53720">
    <property type="entry name" value="ALDH-like"/>
    <property type="match status" value="2"/>
</dbReference>
<dbReference type="Pfam" id="PF00171">
    <property type="entry name" value="Aldedh"/>
    <property type="match status" value="2"/>
</dbReference>